<dbReference type="GO" id="GO:0003899">
    <property type="term" value="F:DNA-directed RNA polymerase activity"/>
    <property type="evidence" value="ECO:0007669"/>
    <property type="project" value="UniProtKB-UniRule"/>
</dbReference>
<feature type="binding site" evidence="7">
    <location>
        <position position="70"/>
    </location>
    <ligand>
        <name>Zn(2+)</name>
        <dbReference type="ChEBI" id="CHEBI:29105"/>
        <label>1</label>
    </ligand>
</feature>
<dbReference type="Gene3D" id="2.40.40.20">
    <property type="match status" value="1"/>
</dbReference>
<evidence type="ECO:0000256" key="7">
    <source>
        <dbReference type="HAMAP-Rule" id="MF_01322"/>
    </source>
</evidence>
<keyword evidence="1 7" id="KW-0240">DNA-directed RNA polymerase</keyword>
<dbReference type="EC" id="2.7.7.6" evidence="7"/>
<organism evidence="11 12">
    <name type="scientific">Rubripirellula lacrimiformis</name>
    <dbReference type="NCBI Taxonomy" id="1930273"/>
    <lineage>
        <taxon>Bacteria</taxon>
        <taxon>Pseudomonadati</taxon>
        <taxon>Planctomycetota</taxon>
        <taxon>Planctomycetia</taxon>
        <taxon>Pirellulales</taxon>
        <taxon>Pirellulaceae</taxon>
        <taxon>Rubripirellula</taxon>
    </lineage>
</organism>
<dbReference type="GO" id="GO:0003677">
    <property type="term" value="F:DNA binding"/>
    <property type="evidence" value="ECO:0007669"/>
    <property type="project" value="UniProtKB-UniRule"/>
</dbReference>
<comment type="subunit">
    <text evidence="7">The RNAP catalytic core consists of 2 alpha, 1 beta, 1 beta' and 1 omega subunit. When a sigma factor is associated with the core the holoenzyme is formed, which can initiate transcription.</text>
</comment>
<feature type="binding site" evidence="7">
    <location>
        <position position="68"/>
    </location>
    <ligand>
        <name>Zn(2+)</name>
        <dbReference type="ChEBI" id="CHEBI:29105"/>
        <label>1</label>
    </ligand>
</feature>
<feature type="binding site" evidence="7">
    <location>
        <position position="86"/>
    </location>
    <ligand>
        <name>Zn(2+)</name>
        <dbReference type="ChEBI" id="CHEBI:29105"/>
        <label>1</label>
    </ligand>
</feature>
<dbReference type="HAMAP" id="MF_01322">
    <property type="entry name" value="RNApol_bact_RpoC"/>
    <property type="match status" value="1"/>
</dbReference>
<dbReference type="EMBL" id="CP036525">
    <property type="protein sequence ID" value="QDT06757.1"/>
    <property type="molecule type" value="Genomic_DNA"/>
</dbReference>
<dbReference type="InterPro" id="IPR012754">
    <property type="entry name" value="DNA-dir_RpoC_beta_prime_bact"/>
</dbReference>
<keyword evidence="7" id="KW-0460">Magnesium</keyword>
<feature type="binding site" evidence="7">
    <location>
        <position position="886"/>
    </location>
    <ligand>
        <name>Zn(2+)</name>
        <dbReference type="ChEBI" id="CHEBI:29105"/>
        <label>2</label>
    </ligand>
</feature>
<dbReference type="NCBIfam" id="TIGR02386">
    <property type="entry name" value="rpoC_TIGR"/>
    <property type="match status" value="1"/>
</dbReference>
<dbReference type="Gene3D" id="1.10.40.90">
    <property type="match status" value="1"/>
</dbReference>
<dbReference type="Pfam" id="PF04997">
    <property type="entry name" value="RNA_pol_Rpb1_1"/>
    <property type="match status" value="1"/>
</dbReference>
<dbReference type="GO" id="GO:0006351">
    <property type="term" value="P:DNA-templated transcription"/>
    <property type="evidence" value="ECO:0007669"/>
    <property type="project" value="UniProtKB-UniRule"/>
</dbReference>
<dbReference type="InterPro" id="IPR042102">
    <property type="entry name" value="RNA_pol_Rpb1_3_sf"/>
</dbReference>
<evidence type="ECO:0000256" key="5">
    <source>
        <dbReference type="ARBA" id="ARBA00023163"/>
    </source>
</evidence>
<evidence type="ECO:0000256" key="9">
    <source>
        <dbReference type="SAM" id="MobiDB-lite"/>
    </source>
</evidence>
<feature type="domain" description="RNA polymerase N-terminal" evidence="10">
    <location>
        <begin position="234"/>
        <end position="513"/>
    </location>
</feature>
<dbReference type="Gene3D" id="3.30.60.280">
    <property type="match status" value="1"/>
</dbReference>
<feature type="binding site" evidence="7">
    <location>
        <position position="461"/>
    </location>
    <ligand>
        <name>Mg(2+)</name>
        <dbReference type="ChEBI" id="CHEBI:18420"/>
    </ligand>
</feature>
<feature type="binding site" evidence="7">
    <location>
        <position position="83"/>
    </location>
    <ligand>
        <name>Zn(2+)</name>
        <dbReference type="ChEBI" id="CHEBI:29105"/>
        <label>1</label>
    </ligand>
</feature>
<dbReference type="GO" id="GO:0008270">
    <property type="term" value="F:zinc ion binding"/>
    <property type="evidence" value="ECO:0007669"/>
    <property type="project" value="UniProtKB-UniRule"/>
</dbReference>
<dbReference type="SMART" id="SM00663">
    <property type="entry name" value="RPOLA_N"/>
    <property type="match status" value="1"/>
</dbReference>
<dbReference type="Gene3D" id="1.10.150.390">
    <property type="match status" value="1"/>
</dbReference>
<gene>
    <name evidence="7 11" type="primary">rpoC</name>
    <name evidence="11" type="ORF">K227x_51730</name>
</gene>
<dbReference type="SUPFAM" id="SSF64484">
    <property type="entry name" value="beta and beta-prime subunits of DNA dependent RNA-polymerase"/>
    <property type="match status" value="1"/>
</dbReference>
<dbReference type="CDD" id="cd02655">
    <property type="entry name" value="RNAP_beta'_C"/>
    <property type="match status" value="1"/>
</dbReference>
<dbReference type="CDD" id="cd01609">
    <property type="entry name" value="RNAP_beta'_N"/>
    <property type="match status" value="1"/>
</dbReference>
<dbReference type="Gene3D" id="2.40.50.100">
    <property type="match status" value="3"/>
</dbReference>
<evidence type="ECO:0000313" key="12">
    <source>
        <dbReference type="Proteomes" id="UP000318538"/>
    </source>
</evidence>
<dbReference type="InterPro" id="IPR044893">
    <property type="entry name" value="RNA_pol_Rpb1_clamp_domain"/>
</dbReference>
<dbReference type="PANTHER" id="PTHR19376:SF54">
    <property type="entry name" value="DNA-DIRECTED RNA POLYMERASE SUBUNIT BETA"/>
    <property type="match status" value="1"/>
</dbReference>
<dbReference type="Proteomes" id="UP000318538">
    <property type="component" value="Chromosome"/>
</dbReference>
<evidence type="ECO:0000256" key="2">
    <source>
        <dbReference type="ARBA" id="ARBA00022679"/>
    </source>
</evidence>
<protein>
    <recommendedName>
        <fullName evidence="7">DNA-directed RNA polymerase subunit beta'</fullName>
        <shortName evidence="7">RNAP subunit beta'</shortName>
        <ecNumber evidence="7">2.7.7.6</ecNumber>
    </recommendedName>
    <alternativeName>
        <fullName evidence="7">RNA polymerase subunit beta'</fullName>
    </alternativeName>
    <alternativeName>
        <fullName evidence="7">Transcriptase subunit beta'</fullName>
    </alternativeName>
</protein>
<comment type="catalytic activity">
    <reaction evidence="6 7 8">
        <text>RNA(n) + a ribonucleoside 5'-triphosphate = RNA(n+1) + diphosphate</text>
        <dbReference type="Rhea" id="RHEA:21248"/>
        <dbReference type="Rhea" id="RHEA-COMP:14527"/>
        <dbReference type="Rhea" id="RHEA-COMP:17342"/>
        <dbReference type="ChEBI" id="CHEBI:33019"/>
        <dbReference type="ChEBI" id="CHEBI:61557"/>
        <dbReference type="ChEBI" id="CHEBI:140395"/>
        <dbReference type="EC" id="2.7.7.6"/>
    </reaction>
</comment>
<feature type="binding site" evidence="7">
    <location>
        <position position="463"/>
    </location>
    <ligand>
        <name>Mg(2+)</name>
        <dbReference type="ChEBI" id="CHEBI:18420"/>
    </ligand>
</feature>
<dbReference type="Gene3D" id="1.10.1790.20">
    <property type="match status" value="1"/>
</dbReference>
<keyword evidence="3 7" id="KW-0548">Nucleotidyltransferase</keyword>
<evidence type="ECO:0000256" key="6">
    <source>
        <dbReference type="ARBA" id="ARBA00048552"/>
    </source>
</evidence>
<feature type="binding site" evidence="7">
    <location>
        <position position="459"/>
    </location>
    <ligand>
        <name>Mg(2+)</name>
        <dbReference type="ChEBI" id="CHEBI:18420"/>
    </ligand>
</feature>
<dbReference type="InterPro" id="IPR007066">
    <property type="entry name" value="RNA_pol_Rpb1_3"/>
</dbReference>
<dbReference type="GO" id="GO:0000428">
    <property type="term" value="C:DNA-directed RNA polymerase complex"/>
    <property type="evidence" value="ECO:0007669"/>
    <property type="project" value="UniProtKB-KW"/>
</dbReference>
<dbReference type="OrthoDB" id="9815296at2"/>
<dbReference type="InterPro" id="IPR006592">
    <property type="entry name" value="RNA_pol_N"/>
</dbReference>
<dbReference type="InterPro" id="IPR000722">
    <property type="entry name" value="RNA_pol_asu"/>
</dbReference>
<proteinExistence type="inferred from homology"/>
<feature type="binding site" evidence="7">
    <location>
        <position position="805"/>
    </location>
    <ligand>
        <name>Zn(2+)</name>
        <dbReference type="ChEBI" id="CHEBI:29105"/>
        <label>2</label>
    </ligand>
</feature>
<dbReference type="Gene3D" id="1.10.274.100">
    <property type="entry name" value="RNA polymerase Rpb1, domain 3"/>
    <property type="match status" value="1"/>
</dbReference>
<dbReference type="RefSeq" id="WP_145173835.1">
    <property type="nucleotide sequence ID" value="NZ_CP036525.1"/>
</dbReference>
<comment type="similarity">
    <text evidence="7 8">Belongs to the RNA polymerase beta' chain family.</text>
</comment>
<dbReference type="InterPro" id="IPR038120">
    <property type="entry name" value="Rpb1_funnel_sf"/>
</dbReference>
<evidence type="ECO:0000256" key="4">
    <source>
        <dbReference type="ARBA" id="ARBA00022723"/>
    </source>
</evidence>
<name>A0A517NHY9_9BACT</name>
<dbReference type="KEGG" id="rlc:K227x_51730"/>
<dbReference type="InterPro" id="IPR045867">
    <property type="entry name" value="DNA-dir_RpoC_beta_prime"/>
</dbReference>
<comment type="cofactor">
    <cofactor evidence="7">
        <name>Mg(2+)</name>
        <dbReference type="ChEBI" id="CHEBI:18420"/>
    </cofactor>
    <text evidence="7">Binds 1 Mg(2+) ion per subunit.</text>
</comment>
<dbReference type="Pfam" id="PF00623">
    <property type="entry name" value="RNA_pol_Rpb1_2"/>
    <property type="match status" value="1"/>
</dbReference>
<dbReference type="Gene3D" id="4.10.860.120">
    <property type="entry name" value="RNA polymerase II, clamp domain"/>
    <property type="match status" value="1"/>
</dbReference>
<comment type="function">
    <text evidence="7 8">DNA-dependent RNA polymerase catalyzes the transcription of DNA into RNA using the four ribonucleoside triphosphates as substrates.</text>
</comment>
<dbReference type="InterPro" id="IPR007083">
    <property type="entry name" value="RNA_pol_Rpb1_4"/>
</dbReference>
<accession>A0A517NHY9</accession>
<feature type="compositionally biased region" description="Low complexity" evidence="9">
    <location>
        <begin position="1418"/>
        <end position="1443"/>
    </location>
</feature>
<dbReference type="InterPro" id="IPR007080">
    <property type="entry name" value="RNA_pol_Rpb1_1"/>
</dbReference>
<reference evidence="11 12" key="1">
    <citation type="submission" date="2019-02" db="EMBL/GenBank/DDBJ databases">
        <title>Deep-cultivation of Planctomycetes and their phenomic and genomic characterization uncovers novel biology.</title>
        <authorList>
            <person name="Wiegand S."/>
            <person name="Jogler M."/>
            <person name="Boedeker C."/>
            <person name="Pinto D."/>
            <person name="Vollmers J."/>
            <person name="Rivas-Marin E."/>
            <person name="Kohn T."/>
            <person name="Peeters S.H."/>
            <person name="Heuer A."/>
            <person name="Rast P."/>
            <person name="Oberbeckmann S."/>
            <person name="Bunk B."/>
            <person name="Jeske O."/>
            <person name="Meyerdierks A."/>
            <person name="Storesund J.E."/>
            <person name="Kallscheuer N."/>
            <person name="Luecker S."/>
            <person name="Lage O.M."/>
            <person name="Pohl T."/>
            <person name="Merkel B.J."/>
            <person name="Hornburger P."/>
            <person name="Mueller R.-W."/>
            <person name="Bruemmer F."/>
            <person name="Labrenz M."/>
            <person name="Spormann A.M."/>
            <person name="Op den Camp H."/>
            <person name="Overmann J."/>
            <person name="Amann R."/>
            <person name="Jetten M.S.M."/>
            <person name="Mascher T."/>
            <person name="Medema M.H."/>
            <person name="Devos D.P."/>
            <person name="Kaster A.-K."/>
            <person name="Ovreas L."/>
            <person name="Rohde M."/>
            <person name="Galperin M.Y."/>
            <person name="Jogler C."/>
        </authorList>
    </citation>
    <scope>NUCLEOTIDE SEQUENCE [LARGE SCALE GENOMIC DNA]</scope>
    <source>
        <strain evidence="11 12">K22_7</strain>
    </source>
</reference>
<dbReference type="Gene3D" id="1.10.132.30">
    <property type="match status" value="1"/>
</dbReference>
<comment type="cofactor">
    <cofactor evidence="7">
        <name>Zn(2+)</name>
        <dbReference type="ChEBI" id="CHEBI:29105"/>
    </cofactor>
    <text evidence="7">Binds 2 Zn(2+) ions per subunit.</text>
</comment>
<dbReference type="Pfam" id="PF04983">
    <property type="entry name" value="RNA_pol_Rpb1_3"/>
    <property type="match status" value="1"/>
</dbReference>
<evidence type="ECO:0000256" key="1">
    <source>
        <dbReference type="ARBA" id="ARBA00022478"/>
    </source>
</evidence>
<evidence type="ECO:0000256" key="3">
    <source>
        <dbReference type="ARBA" id="ARBA00022695"/>
    </source>
</evidence>
<keyword evidence="12" id="KW-1185">Reference proteome</keyword>
<keyword evidence="4 7" id="KW-0479">Metal-binding</keyword>
<keyword evidence="5 7" id="KW-0804">Transcription</keyword>
<feature type="binding site" evidence="7">
    <location>
        <position position="879"/>
    </location>
    <ligand>
        <name>Zn(2+)</name>
        <dbReference type="ChEBI" id="CHEBI:29105"/>
        <label>2</label>
    </ligand>
</feature>
<sequence length="1457" mass="161942">MSNGETSNYDRINDYASVRISLARPQDIKGWSFGEVKKPETINYRTYRPEKDGLFCERIFGPEKDWECACGKYRGMKYKGMICDRCGVKVTHSRVRRKRMGHIELAAPVVHIWFFKAMPSRLGNLLDMKTSSLEKVIYFQDYVVIDPGTTDLEPRQLLTEEEYRAARQQYGDGSFEADMGAEAVRKLLNLLDLVTLSEQLRIDLVETGSKQKKKDLINRLKIVESIRDSDNRPEWMVLDVVPVIPPDLRPLVLLDSGNFATSDLNDLYRRIINRNNRLRKLVDLNAPEVIIRNEKRMLQQSVDALFDNNRCKRPVLGSSNRPLKSLTDMIKGKQGRFRENLLGKRVDYSARSVIVVGPRLKLHQCGLPKKIALELYQPFIIRRLKELGHADTIKSAKKMLERKDEEVWDILEQVITNHPVLLNRAPTLHRMGIQAFEPVLVEGNAIHLHPLVCKGFNADFDGDQMAVHLPLSIEAQVEAHTLMMSTNNVFAPSNGKPIMSPSQDIVMGCYYMTAEMPDQRGEGMIFSGYDEVDLAFAQGAIAVHAKIKMRLPKFQRLKTENGDGKYGDIIDTTPGRVRFNEMLPDGMDYYNQPMKSGDLALAISDCYQRLGRRATIHLLDDMMQTGFRESTRSGLSFATDDLVTPDTKTDFIKKAEKEVMKLKKSYERGLMTGAERYNHVLDEWTSARELITTDMMQAMKNDIREGGWYINPVYLMSHSGARGGIEQIRQLAGMRGLMAKPTGEIIETPIKANFREGLSVLEYFSSTHGARKGLADTALKTADSGYLTRKLADVAQNVVITMNDCGTTQGITKGVVYRGEKVEVSLVDSINGRVSRQSIVNPVTDEVIVRENEMITPDIARNIESMGLEKIQVRTPMTCDAPLGVCRCCYGMDMSTGTLVEEGMAVGIIAAQSIGEPGTQLTMRTFHIGGSVNKQSVESDIKSKRSGEVRLTRMRAVENTEGVPIVLNRNGEIALVDDRGREIESYPVPTGAAIRVKEGEKVNEGTVLCEWNPYSIPILSEVNGKLRFEDIVEGETMRVEREASGNVRMLIMDHKGDLHPQMVVEDADGKALHVEYLPERAMIIAKGGDMIVAGTVLAEMPREGGGVSDITGGLPRVTEIFEARKPKDPAVIAEVDGEVEILAERKRGKRTIIVRSESGIEREHLVPHGKHFQVHSGDFVKAGQALVEGPLVPHDILRVSGEEAVQQYLLHEIQQVYQSQKVEINDKHCEIIIARMLRKVKIESAGDTNLLPGSVMDRFHFRQANDELAKCLRVVKPGASDFHEGQIIPKEVFEQTNAEIEAMGGDPAKGKRPKSATASTQLLGITKAAVQSNSFISAASFQETTKVLTEAALAGKVDKLVGLKENVILGHLIPAGTGFRIFQESEVNYRREALEELASAPVQSLEESFPLLNADEGAAPSPASPSPAAEMPAAEAPADMPSDQTLDQLLGGGQDPA</sequence>
<dbReference type="Pfam" id="PF04998">
    <property type="entry name" value="RNA_pol_Rpb1_5"/>
    <property type="match status" value="1"/>
</dbReference>
<dbReference type="PANTHER" id="PTHR19376">
    <property type="entry name" value="DNA-DIRECTED RNA POLYMERASE"/>
    <property type="match status" value="1"/>
</dbReference>
<evidence type="ECO:0000256" key="8">
    <source>
        <dbReference type="RuleBase" id="RU004279"/>
    </source>
</evidence>
<keyword evidence="7" id="KW-0862">Zinc</keyword>
<dbReference type="Pfam" id="PF05000">
    <property type="entry name" value="RNA_pol_Rpb1_4"/>
    <property type="match status" value="1"/>
</dbReference>
<dbReference type="GO" id="GO:0000287">
    <property type="term" value="F:magnesium ion binding"/>
    <property type="evidence" value="ECO:0007669"/>
    <property type="project" value="UniProtKB-UniRule"/>
</dbReference>
<feature type="region of interest" description="Disordered" evidence="9">
    <location>
        <begin position="1408"/>
        <end position="1457"/>
    </location>
</feature>
<keyword evidence="2 7" id="KW-0808">Transferase</keyword>
<evidence type="ECO:0000313" key="11">
    <source>
        <dbReference type="EMBL" id="QDT06757.1"/>
    </source>
</evidence>
<dbReference type="InterPro" id="IPR007081">
    <property type="entry name" value="RNA_pol_Rpb1_5"/>
</dbReference>
<evidence type="ECO:0000259" key="10">
    <source>
        <dbReference type="SMART" id="SM00663"/>
    </source>
</evidence>
<feature type="binding site" evidence="7">
    <location>
        <position position="889"/>
    </location>
    <ligand>
        <name>Zn(2+)</name>
        <dbReference type="ChEBI" id="CHEBI:29105"/>
        <label>2</label>
    </ligand>
</feature>